<keyword evidence="1" id="KW-0472">Membrane</keyword>
<feature type="transmembrane region" description="Helical" evidence="1">
    <location>
        <begin position="285"/>
        <end position="308"/>
    </location>
</feature>
<evidence type="ECO:0000256" key="1">
    <source>
        <dbReference type="SAM" id="Phobius"/>
    </source>
</evidence>
<name>A0ABQ2KYC6_9NOCA</name>
<keyword evidence="3" id="KW-1185">Reference proteome</keyword>
<feature type="transmembrane region" description="Helical" evidence="1">
    <location>
        <begin position="56"/>
        <end position="75"/>
    </location>
</feature>
<dbReference type="Proteomes" id="UP000658127">
    <property type="component" value="Unassembled WGS sequence"/>
</dbReference>
<comment type="caution">
    <text evidence="2">The sequence shown here is derived from an EMBL/GenBank/DDBJ whole genome shotgun (WGS) entry which is preliminary data.</text>
</comment>
<accession>A0ABQ2KYC6</accession>
<feature type="transmembrane region" description="Helical" evidence="1">
    <location>
        <begin position="21"/>
        <end position="41"/>
    </location>
</feature>
<feature type="transmembrane region" description="Helical" evidence="1">
    <location>
        <begin position="157"/>
        <end position="176"/>
    </location>
</feature>
<reference evidence="3" key="1">
    <citation type="journal article" date="2019" name="Int. J. Syst. Evol. Microbiol.">
        <title>The Global Catalogue of Microorganisms (GCM) 10K type strain sequencing project: providing services to taxonomists for standard genome sequencing and annotation.</title>
        <authorList>
            <consortium name="The Broad Institute Genomics Platform"/>
            <consortium name="The Broad Institute Genome Sequencing Center for Infectious Disease"/>
            <person name="Wu L."/>
            <person name="Ma J."/>
        </authorList>
    </citation>
    <scope>NUCLEOTIDE SEQUENCE [LARGE SCALE GENOMIC DNA]</scope>
    <source>
        <strain evidence="3">CGMCC 4.7329</strain>
    </source>
</reference>
<sequence>MTALTTLDPLPRRQARLHRPLLWFAAVNAVLTVVAVVGMLVDDRVIAGSTAWFKPTKFAVSFLLYSVALAWLISLRSKPSRLTWWMATVIVVAGTIEQLIVVGQVVRGTRSHYNMTTSFDAALWIIMGSTIIVLFLATMVVAAQLSLTRIGDAATTWSIRLGLAITLVGLALGNLMPNRESGVADIAGAHTVGAPDGTPGMPVTGWSTTAGDLRIPHFFGMHALQALPLFAALLVLLAPRIPLLRVLRVRVGLVVTMAAGYAAVLALVTWQALRGQPLIHPDQATLTVAAAILTGVVAGALISVASAIGTRKVVTA</sequence>
<protein>
    <submittedName>
        <fullName evidence="2">Uncharacterized protein</fullName>
    </submittedName>
</protein>
<keyword evidence="1" id="KW-1133">Transmembrane helix</keyword>
<gene>
    <name evidence="2" type="ORF">GCM10011610_61760</name>
</gene>
<evidence type="ECO:0000313" key="2">
    <source>
        <dbReference type="EMBL" id="GGN96668.1"/>
    </source>
</evidence>
<feature type="transmembrane region" description="Helical" evidence="1">
    <location>
        <begin position="82"/>
        <end position="101"/>
    </location>
</feature>
<organism evidence="2 3">
    <name type="scientific">Nocardia rhizosphaerihabitans</name>
    <dbReference type="NCBI Taxonomy" id="1691570"/>
    <lineage>
        <taxon>Bacteria</taxon>
        <taxon>Bacillati</taxon>
        <taxon>Actinomycetota</taxon>
        <taxon>Actinomycetes</taxon>
        <taxon>Mycobacteriales</taxon>
        <taxon>Nocardiaceae</taxon>
        <taxon>Nocardia</taxon>
    </lineage>
</organism>
<dbReference type="EMBL" id="BMNE01000010">
    <property type="protein sequence ID" value="GGN96668.1"/>
    <property type="molecule type" value="Genomic_DNA"/>
</dbReference>
<feature type="transmembrane region" description="Helical" evidence="1">
    <location>
        <begin position="121"/>
        <end position="145"/>
    </location>
</feature>
<keyword evidence="1" id="KW-0812">Transmembrane</keyword>
<feature type="transmembrane region" description="Helical" evidence="1">
    <location>
        <begin position="219"/>
        <end position="239"/>
    </location>
</feature>
<dbReference type="RefSeq" id="WP_189034011.1">
    <property type="nucleotide sequence ID" value="NZ_BMNE01000010.1"/>
</dbReference>
<feature type="transmembrane region" description="Helical" evidence="1">
    <location>
        <begin position="251"/>
        <end position="273"/>
    </location>
</feature>
<proteinExistence type="predicted"/>
<evidence type="ECO:0000313" key="3">
    <source>
        <dbReference type="Proteomes" id="UP000658127"/>
    </source>
</evidence>